<reference evidence="3" key="1">
    <citation type="submission" date="2023-07" db="EMBL/GenBank/DDBJ databases">
        <title>Chromosome-level Genome Assembly of Striped Snakehead (Channa striata).</title>
        <authorList>
            <person name="Liu H."/>
        </authorList>
    </citation>
    <scope>NUCLEOTIDE SEQUENCE</scope>
    <source>
        <strain evidence="3">Gz</strain>
        <tissue evidence="3">Muscle</tissue>
    </source>
</reference>
<dbReference type="GO" id="GO:0007155">
    <property type="term" value="P:cell adhesion"/>
    <property type="evidence" value="ECO:0007669"/>
    <property type="project" value="InterPro"/>
</dbReference>
<feature type="chain" id="PRO_5041722875" description="Ig-like domain-containing protein" evidence="1">
    <location>
        <begin position="22"/>
        <end position="368"/>
    </location>
</feature>
<name>A0AA88ING5_CHASR</name>
<dbReference type="InterPro" id="IPR036179">
    <property type="entry name" value="Ig-like_dom_sf"/>
</dbReference>
<protein>
    <recommendedName>
        <fullName evidence="2">Ig-like domain-containing protein</fullName>
    </recommendedName>
</protein>
<dbReference type="PANTHER" id="PTHR13771">
    <property type="entry name" value="INTERCELLULAR ADHESION MOLECULE"/>
    <property type="match status" value="1"/>
</dbReference>
<keyword evidence="4" id="KW-1185">Reference proteome</keyword>
<dbReference type="EMBL" id="JAUPFM010000021">
    <property type="protein sequence ID" value="KAK2817356.1"/>
    <property type="molecule type" value="Genomic_DNA"/>
</dbReference>
<evidence type="ECO:0000256" key="1">
    <source>
        <dbReference type="SAM" id="SignalP"/>
    </source>
</evidence>
<dbReference type="GO" id="GO:0005886">
    <property type="term" value="C:plasma membrane"/>
    <property type="evidence" value="ECO:0007669"/>
    <property type="project" value="TreeGrafter"/>
</dbReference>
<feature type="signal peptide" evidence="1">
    <location>
        <begin position="1"/>
        <end position="21"/>
    </location>
</feature>
<evidence type="ECO:0000259" key="2">
    <source>
        <dbReference type="PROSITE" id="PS50835"/>
    </source>
</evidence>
<evidence type="ECO:0000313" key="4">
    <source>
        <dbReference type="Proteomes" id="UP001187415"/>
    </source>
</evidence>
<dbReference type="InterPro" id="IPR013783">
    <property type="entry name" value="Ig-like_fold"/>
</dbReference>
<organism evidence="3 4">
    <name type="scientific">Channa striata</name>
    <name type="common">Snakehead murrel</name>
    <name type="synonym">Ophicephalus striatus</name>
    <dbReference type="NCBI Taxonomy" id="64152"/>
    <lineage>
        <taxon>Eukaryota</taxon>
        <taxon>Metazoa</taxon>
        <taxon>Chordata</taxon>
        <taxon>Craniata</taxon>
        <taxon>Vertebrata</taxon>
        <taxon>Euteleostomi</taxon>
        <taxon>Actinopterygii</taxon>
        <taxon>Neopterygii</taxon>
        <taxon>Teleostei</taxon>
        <taxon>Neoteleostei</taxon>
        <taxon>Acanthomorphata</taxon>
        <taxon>Anabantaria</taxon>
        <taxon>Anabantiformes</taxon>
        <taxon>Channoidei</taxon>
        <taxon>Channidae</taxon>
        <taxon>Channa</taxon>
    </lineage>
</organism>
<dbReference type="AlphaFoldDB" id="A0AA88ING5"/>
<dbReference type="InterPro" id="IPR007110">
    <property type="entry name" value="Ig-like_dom"/>
</dbReference>
<keyword evidence="1" id="KW-0732">Signal</keyword>
<sequence length="368" mass="40239">MVALGCSVTLLLFHLFDCVNTSPVPSSTPAPPLPLQISPPTPTILPSLPSSSVSILNPSNPGESAKSAQCPLVISPSRLVVRYEDPVTANCSVTEQGFFTLGWEVPLESPGCIIGRFLVWSVDSMTEWSIKAACFTLVETGGQCQRTLSLVVYKPPNEVLIGVRNHTGPMLAGHQYTLQCSVYAAAPAENLIVTFYKEQAILGQLRSNNTTKEPVTEVFNLDIYPDKDDDGLQYWCEAKLELGPEGPRHPPVVRSQNITASILFGPELACPAKLQVKEGEPLSCEVRGNPEPAVIWFRDGKEVALPRNSGRQHTGKYSILAKGTLEQRNFTVEVEVLPVSGRSCKNCNRHFLQAVLLIQATFWLYNPL</sequence>
<dbReference type="PANTHER" id="PTHR13771:SF9">
    <property type="entry name" value="INTERCELLULAR ADHESION MOLECULE 5"/>
    <property type="match status" value="1"/>
</dbReference>
<dbReference type="InterPro" id="IPR047012">
    <property type="entry name" value="ICAM_VCAM"/>
</dbReference>
<gene>
    <name evidence="3" type="ORF">Q5P01_025547</name>
</gene>
<dbReference type="PROSITE" id="PS50835">
    <property type="entry name" value="IG_LIKE"/>
    <property type="match status" value="1"/>
</dbReference>
<dbReference type="SUPFAM" id="SSF48726">
    <property type="entry name" value="Immunoglobulin"/>
    <property type="match status" value="2"/>
</dbReference>
<dbReference type="Proteomes" id="UP001187415">
    <property type="component" value="Unassembled WGS sequence"/>
</dbReference>
<dbReference type="Gene3D" id="2.60.40.10">
    <property type="entry name" value="Immunoglobulins"/>
    <property type="match status" value="3"/>
</dbReference>
<feature type="domain" description="Ig-like" evidence="2">
    <location>
        <begin position="250"/>
        <end position="306"/>
    </location>
</feature>
<dbReference type="GO" id="GO:0005178">
    <property type="term" value="F:integrin binding"/>
    <property type="evidence" value="ECO:0007669"/>
    <property type="project" value="InterPro"/>
</dbReference>
<accession>A0AA88ING5</accession>
<comment type="caution">
    <text evidence="3">The sequence shown here is derived from an EMBL/GenBank/DDBJ whole genome shotgun (WGS) entry which is preliminary data.</text>
</comment>
<proteinExistence type="predicted"/>
<evidence type="ECO:0000313" key="3">
    <source>
        <dbReference type="EMBL" id="KAK2817356.1"/>
    </source>
</evidence>